<gene>
    <name evidence="1" type="ORF">HPB48_011166</name>
</gene>
<proteinExistence type="predicted"/>
<dbReference type="VEuPathDB" id="VectorBase:HLOH_042728"/>
<sequence length="229" mass="25972">MTKKFWMIFVCSLGQNVSVRELSAEMCRDEEVAKALADMIKASQNICRVHLGSDSRSMLAAFIQRLSVTITDNYTLTRVTVEDIQRILEEAWFAIRSVAARNSSLVTRAAQYVSGAACDRYRAQALERVSLSPSLMEEVAEVTFISSSEIVSRVREGLKCFEELHDFMRLCGVVEEKVTCHPRKDGRTQLDQLNADCWRHIRRYLLVEDIKMPTQSANTGFCSSVQCSR</sequence>
<reference evidence="1 2" key="1">
    <citation type="journal article" date="2020" name="Cell">
        <title>Large-Scale Comparative Analyses of Tick Genomes Elucidate Their Genetic Diversity and Vector Capacities.</title>
        <authorList>
            <consortium name="Tick Genome and Microbiome Consortium (TIGMIC)"/>
            <person name="Jia N."/>
            <person name="Wang J."/>
            <person name="Shi W."/>
            <person name="Du L."/>
            <person name="Sun Y."/>
            <person name="Zhan W."/>
            <person name="Jiang J.F."/>
            <person name="Wang Q."/>
            <person name="Zhang B."/>
            <person name="Ji P."/>
            <person name="Bell-Sakyi L."/>
            <person name="Cui X.M."/>
            <person name="Yuan T.T."/>
            <person name="Jiang B.G."/>
            <person name="Yang W.F."/>
            <person name="Lam T.T."/>
            <person name="Chang Q.C."/>
            <person name="Ding S.J."/>
            <person name="Wang X.J."/>
            <person name="Zhu J.G."/>
            <person name="Ruan X.D."/>
            <person name="Zhao L."/>
            <person name="Wei J.T."/>
            <person name="Ye R.Z."/>
            <person name="Que T.C."/>
            <person name="Du C.H."/>
            <person name="Zhou Y.H."/>
            <person name="Cheng J.X."/>
            <person name="Dai P.F."/>
            <person name="Guo W.B."/>
            <person name="Han X.H."/>
            <person name="Huang E.J."/>
            <person name="Li L.F."/>
            <person name="Wei W."/>
            <person name="Gao Y.C."/>
            <person name="Liu J.Z."/>
            <person name="Shao H.Z."/>
            <person name="Wang X."/>
            <person name="Wang C.C."/>
            <person name="Yang T.C."/>
            <person name="Huo Q.B."/>
            <person name="Li W."/>
            <person name="Chen H.Y."/>
            <person name="Chen S.E."/>
            <person name="Zhou L.G."/>
            <person name="Ni X.B."/>
            <person name="Tian J.H."/>
            <person name="Sheng Y."/>
            <person name="Liu T."/>
            <person name="Pan Y.S."/>
            <person name="Xia L.Y."/>
            <person name="Li J."/>
            <person name="Zhao F."/>
            <person name="Cao W.C."/>
        </authorList>
    </citation>
    <scope>NUCLEOTIDE SEQUENCE [LARGE SCALE GENOMIC DNA]</scope>
    <source>
        <strain evidence="1">HaeL-2018</strain>
    </source>
</reference>
<dbReference type="Proteomes" id="UP000821853">
    <property type="component" value="Chromosome 8"/>
</dbReference>
<organism evidence="1 2">
    <name type="scientific">Haemaphysalis longicornis</name>
    <name type="common">Bush tick</name>
    <dbReference type="NCBI Taxonomy" id="44386"/>
    <lineage>
        <taxon>Eukaryota</taxon>
        <taxon>Metazoa</taxon>
        <taxon>Ecdysozoa</taxon>
        <taxon>Arthropoda</taxon>
        <taxon>Chelicerata</taxon>
        <taxon>Arachnida</taxon>
        <taxon>Acari</taxon>
        <taxon>Parasitiformes</taxon>
        <taxon>Ixodida</taxon>
        <taxon>Ixodoidea</taxon>
        <taxon>Ixodidae</taxon>
        <taxon>Haemaphysalinae</taxon>
        <taxon>Haemaphysalis</taxon>
    </lineage>
</organism>
<name>A0A9J6GXT8_HAELO</name>
<comment type="caution">
    <text evidence="1">The sequence shown here is derived from an EMBL/GenBank/DDBJ whole genome shotgun (WGS) entry which is preliminary data.</text>
</comment>
<dbReference type="OrthoDB" id="6490365at2759"/>
<keyword evidence="2" id="KW-1185">Reference proteome</keyword>
<dbReference type="OMA" id="ASQNICR"/>
<accession>A0A9J6GXT8</accession>
<protein>
    <submittedName>
        <fullName evidence="1">Uncharacterized protein</fullName>
    </submittedName>
</protein>
<evidence type="ECO:0000313" key="2">
    <source>
        <dbReference type="Proteomes" id="UP000821853"/>
    </source>
</evidence>
<dbReference type="AlphaFoldDB" id="A0A9J6GXT8"/>
<evidence type="ECO:0000313" key="1">
    <source>
        <dbReference type="EMBL" id="KAH9380075.1"/>
    </source>
</evidence>
<dbReference type="EMBL" id="JABSTR010000010">
    <property type="protein sequence ID" value="KAH9380075.1"/>
    <property type="molecule type" value="Genomic_DNA"/>
</dbReference>